<keyword evidence="1" id="KW-1133">Transmembrane helix</keyword>
<evidence type="ECO:0000256" key="1">
    <source>
        <dbReference type="SAM" id="Phobius"/>
    </source>
</evidence>
<accession>A0A2N3HQ44</accession>
<evidence type="ECO:0000313" key="2">
    <source>
        <dbReference type="EMBL" id="PKQ60175.1"/>
    </source>
</evidence>
<name>A0A2N3HQ44_9BACT</name>
<organism evidence="2 3">
    <name type="scientific">Labilibaculum filiforme</name>
    <dbReference type="NCBI Taxonomy" id="1940526"/>
    <lineage>
        <taxon>Bacteria</taxon>
        <taxon>Pseudomonadati</taxon>
        <taxon>Bacteroidota</taxon>
        <taxon>Bacteroidia</taxon>
        <taxon>Marinilabiliales</taxon>
        <taxon>Marinifilaceae</taxon>
        <taxon>Labilibaculum</taxon>
    </lineage>
</organism>
<comment type="caution">
    <text evidence="2">The sequence shown here is derived from an EMBL/GenBank/DDBJ whole genome shotgun (WGS) entry which is preliminary data.</text>
</comment>
<protein>
    <submittedName>
        <fullName evidence="2">Uncharacterized protein</fullName>
    </submittedName>
</protein>
<keyword evidence="1" id="KW-0812">Transmembrane</keyword>
<sequence length="103" mass="12370">MQNVLNRVQNVKIPSEIKLEKTQRIEFADTTRKWLLLFFSCSLLVVVLSLGFAWWSYQFEYKPKKELEVLDKQHEWLINYVGEMAEKNPKTHNQYLEENPIPQ</sequence>
<keyword evidence="1" id="KW-0472">Membrane</keyword>
<reference evidence="2 3" key="1">
    <citation type="journal article" date="2017" name="Front. Microbiol.">
        <title>Labilibaculum manganireducens gen. nov., sp. nov. and Labilibaculum filiforme sp. nov., Novel Bacteroidetes Isolated from Subsurface Sediments of the Baltic Sea.</title>
        <authorList>
            <person name="Vandieken V."/>
            <person name="Marshall I.P."/>
            <person name="Niemann H."/>
            <person name="Engelen B."/>
            <person name="Cypionka H."/>
        </authorList>
    </citation>
    <scope>NUCLEOTIDE SEQUENCE [LARGE SCALE GENOMIC DNA]</scope>
    <source>
        <strain evidence="2 3">59.16B</strain>
    </source>
</reference>
<feature type="transmembrane region" description="Helical" evidence="1">
    <location>
        <begin position="34"/>
        <end position="55"/>
    </location>
</feature>
<evidence type="ECO:0000313" key="3">
    <source>
        <dbReference type="Proteomes" id="UP000233535"/>
    </source>
</evidence>
<dbReference type="Proteomes" id="UP000233535">
    <property type="component" value="Unassembled WGS sequence"/>
</dbReference>
<dbReference type="AlphaFoldDB" id="A0A2N3HQ44"/>
<dbReference type="EMBL" id="MVDD01000039">
    <property type="protein sequence ID" value="PKQ60175.1"/>
    <property type="molecule type" value="Genomic_DNA"/>
</dbReference>
<proteinExistence type="predicted"/>
<keyword evidence="3" id="KW-1185">Reference proteome</keyword>
<gene>
    <name evidence="2" type="ORF">BZG02_20495</name>
</gene>